<evidence type="ECO:0000256" key="5">
    <source>
        <dbReference type="ARBA" id="ARBA00022989"/>
    </source>
</evidence>
<feature type="domain" description="ABC3 transporter permease C-terminal" evidence="8">
    <location>
        <begin position="284"/>
        <end position="407"/>
    </location>
</feature>
<dbReference type="AlphaFoldDB" id="C3J8C5"/>
<dbReference type="InterPro" id="IPR025857">
    <property type="entry name" value="MacB_PCD"/>
</dbReference>
<evidence type="ECO:0000256" key="2">
    <source>
        <dbReference type="ARBA" id="ARBA00005236"/>
    </source>
</evidence>
<dbReference type="InterPro" id="IPR051447">
    <property type="entry name" value="Lipoprotein-release_system"/>
</dbReference>
<dbReference type="GO" id="GO:0098797">
    <property type="term" value="C:plasma membrane protein complex"/>
    <property type="evidence" value="ECO:0007669"/>
    <property type="project" value="TreeGrafter"/>
</dbReference>
<evidence type="ECO:0000313" key="10">
    <source>
        <dbReference type="EMBL" id="EEN83703.1"/>
    </source>
</evidence>
<dbReference type="eggNOG" id="COG4591">
    <property type="taxonomic scope" value="Bacteria"/>
</dbReference>
<feature type="domain" description="MacB-like periplasmic core" evidence="9">
    <location>
        <begin position="32"/>
        <end position="236"/>
    </location>
</feature>
<dbReference type="GO" id="GO:0044874">
    <property type="term" value="P:lipoprotein localization to outer membrane"/>
    <property type="evidence" value="ECO:0007669"/>
    <property type="project" value="TreeGrafter"/>
</dbReference>
<feature type="transmembrane region" description="Helical" evidence="7">
    <location>
        <begin position="379"/>
        <end position="399"/>
    </location>
</feature>
<evidence type="ECO:0000256" key="1">
    <source>
        <dbReference type="ARBA" id="ARBA00004651"/>
    </source>
</evidence>
<dbReference type="GeneID" id="93365670"/>
<reference evidence="10 11" key="1">
    <citation type="submission" date="2009-04" db="EMBL/GenBank/DDBJ databases">
        <authorList>
            <person name="Sebastian Y."/>
            <person name="Madupu R."/>
            <person name="Durkin A.S."/>
            <person name="Torralba M."/>
            <person name="Methe B."/>
            <person name="Sutton G.G."/>
            <person name="Strausberg R.L."/>
            <person name="Nelson K.E."/>
        </authorList>
    </citation>
    <scope>NUCLEOTIDE SEQUENCE [LARGE SCALE GENOMIC DNA]</scope>
    <source>
        <strain evidence="11">ATCC 35406 / DSM 24491 / JCM 8526 / CCUG 16442 / BCRC 14492 / NCTC 13058 / HG 370</strain>
    </source>
</reference>
<dbReference type="EMBL" id="ACNN01000005">
    <property type="protein sequence ID" value="EEN83703.1"/>
    <property type="molecule type" value="Genomic_DNA"/>
</dbReference>
<evidence type="ECO:0000256" key="4">
    <source>
        <dbReference type="ARBA" id="ARBA00022692"/>
    </source>
</evidence>
<organism evidence="10 11">
    <name type="scientific">Porphyromonas endodontalis (strain ATCC 35406 / DSM 24491 / JCM 8526 / CCUG 16442 / BCRC 14492 / NCTC 13058 / HG 370)</name>
    <name type="common">Bacteroides endodontalis</name>
    <dbReference type="NCBI Taxonomy" id="553175"/>
    <lineage>
        <taxon>Bacteria</taxon>
        <taxon>Pseudomonadati</taxon>
        <taxon>Bacteroidota</taxon>
        <taxon>Bacteroidia</taxon>
        <taxon>Bacteroidales</taxon>
        <taxon>Porphyromonadaceae</taxon>
        <taxon>Porphyromonas</taxon>
    </lineage>
</organism>
<evidence type="ECO:0000256" key="7">
    <source>
        <dbReference type="SAM" id="Phobius"/>
    </source>
</evidence>
<feature type="transmembrane region" description="Helical" evidence="7">
    <location>
        <begin position="284"/>
        <end position="307"/>
    </location>
</feature>
<comment type="similarity">
    <text evidence="2">Belongs to the ABC-4 integral membrane protein family. LolC/E subfamily.</text>
</comment>
<evidence type="ECO:0000256" key="6">
    <source>
        <dbReference type="ARBA" id="ARBA00023136"/>
    </source>
</evidence>
<keyword evidence="3" id="KW-1003">Cell membrane</keyword>
<keyword evidence="11" id="KW-1185">Reference proteome</keyword>
<dbReference type="STRING" id="553175.POREN0001_1370"/>
<feature type="transmembrane region" description="Helical" evidence="7">
    <location>
        <begin position="31"/>
        <end position="50"/>
    </location>
</feature>
<keyword evidence="5 7" id="KW-1133">Transmembrane helix</keyword>
<sequence length="417" mass="46080">MKIRIYPFFLAQRLAARQSAASRATSSLLRFTVLGIALSLAVMLLTIFVGKGFRNQVHERIYLLTGHIILNEYGRNYADESASLRITPELLSELAGIEGIGEIRQVVQSGGIIKTDSDFSAVLVMGVSSRDAYLHTSGVLRDGYIPYFDGSDTLHNPILLPLECAEKLRLTVGDKVPIYFTGARTTVRTFTIAGIVDLPHIEAPIVVAPIGVMRHVAHIDEDKVTRLELFVQPKVDHLALSDRLVEQLSKSPNTGGQSLGMYTAESLMPDIFAWIEMLDANISLLLVLMLIVASFTLITGLLILILDRTRMIGLLKALGARYGSIRSLFLYLAAFVVGKGLLWGNLIAFALAGVQYFFSPIQLDPATYYLSYVPIEFDIPWVLGINLLVFALSMISLLLPTRIIARIRAVDTLRFNQ</sequence>
<comment type="caution">
    <text evidence="10">The sequence shown here is derived from an EMBL/GenBank/DDBJ whole genome shotgun (WGS) entry which is preliminary data.</text>
</comment>
<name>C3J8C5_POREA</name>
<dbReference type="Proteomes" id="UP000004295">
    <property type="component" value="Unassembled WGS sequence"/>
</dbReference>
<dbReference type="Pfam" id="PF02687">
    <property type="entry name" value="FtsX"/>
    <property type="match status" value="1"/>
</dbReference>
<dbReference type="PANTHER" id="PTHR30489">
    <property type="entry name" value="LIPOPROTEIN-RELEASING SYSTEM TRANSMEMBRANE PROTEIN LOLE"/>
    <property type="match status" value="1"/>
</dbReference>
<evidence type="ECO:0000259" key="9">
    <source>
        <dbReference type="Pfam" id="PF12704"/>
    </source>
</evidence>
<evidence type="ECO:0000313" key="11">
    <source>
        <dbReference type="Proteomes" id="UP000004295"/>
    </source>
</evidence>
<keyword evidence="6 7" id="KW-0472">Membrane</keyword>
<keyword evidence="4 7" id="KW-0812">Transmembrane</keyword>
<accession>C3J8C5</accession>
<proteinExistence type="inferred from homology"/>
<dbReference type="Pfam" id="PF12704">
    <property type="entry name" value="MacB_PCD"/>
    <property type="match status" value="1"/>
</dbReference>
<dbReference type="InterPro" id="IPR003838">
    <property type="entry name" value="ABC3_permease_C"/>
</dbReference>
<gene>
    <name evidence="10" type="ORF">POREN0001_1370</name>
</gene>
<protein>
    <submittedName>
        <fullName evidence="10">Efflux ABC transporter, permease protein</fullName>
    </submittedName>
</protein>
<evidence type="ECO:0000256" key="3">
    <source>
        <dbReference type="ARBA" id="ARBA00022475"/>
    </source>
</evidence>
<dbReference type="PANTHER" id="PTHR30489:SF0">
    <property type="entry name" value="LIPOPROTEIN-RELEASING SYSTEM TRANSMEMBRANE PROTEIN LOLE"/>
    <property type="match status" value="1"/>
</dbReference>
<evidence type="ECO:0000259" key="8">
    <source>
        <dbReference type="Pfam" id="PF02687"/>
    </source>
</evidence>
<comment type="subcellular location">
    <subcellularLocation>
        <location evidence="1">Cell membrane</location>
        <topology evidence="1">Multi-pass membrane protein</topology>
    </subcellularLocation>
</comment>
<dbReference type="RefSeq" id="WP_004332170.1">
    <property type="nucleotide sequence ID" value="NZ_ACNN01000005.1"/>
</dbReference>
<feature type="transmembrane region" description="Helical" evidence="7">
    <location>
        <begin position="328"/>
        <end position="359"/>
    </location>
</feature>